<protein>
    <recommendedName>
        <fullName evidence="3">Transposase IS4-like domain-containing protein</fullName>
    </recommendedName>
</protein>
<accession>K1JME6</accession>
<dbReference type="Proteomes" id="UP000005835">
    <property type="component" value="Unassembled WGS sequence"/>
</dbReference>
<evidence type="ECO:0008006" key="3">
    <source>
        <dbReference type="Google" id="ProtNLM"/>
    </source>
</evidence>
<gene>
    <name evidence="1" type="ORF">HMPREF9465_01076</name>
</gene>
<proteinExistence type="predicted"/>
<name>K1JME6_9BURK</name>
<organism evidence="1 2">
    <name type="scientific">Sutterella wadsworthensis 2_1_59BFAA</name>
    <dbReference type="NCBI Taxonomy" id="742823"/>
    <lineage>
        <taxon>Bacteria</taxon>
        <taxon>Pseudomonadati</taxon>
        <taxon>Pseudomonadota</taxon>
        <taxon>Betaproteobacteria</taxon>
        <taxon>Burkholderiales</taxon>
        <taxon>Sutterellaceae</taxon>
        <taxon>Sutterella</taxon>
    </lineage>
</organism>
<evidence type="ECO:0000313" key="1">
    <source>
        <dbReference type="EMBL" id="EKB31361.1"/>
    </source>
</evidence>
<dbReference type="RefSeq" id="WP_005434863.1">
    <property type="nucleotide sequence ID" value="NZ_JH815515.1"/>
</dbReference>
<dbReference type="HOGENOM" id="CLU_745017_0_0_4"/>
<keyword evidence="2" id="KW-1185">Reference proteome</keyword>
<comment type="caution">
    <text evidence="1">The sequence shown here is derived from an EMBL/GenBank/DDBJ whole genome shotgun (WGS) entry which is preliminary data.</text>
</comment>
<sequence length="372" mass="42412">MIGAILYRQIWNKLNLTRKLQDFQQAGKTRHDLAEAIFYMTVARSLMPDSGLAQWNKHNTFLYSGARLQLRHHLRALNELLPHKQELLAYLNRQMEKHFDRTVNTAPCVVTTCRFDARDADTLRTFDSDRNNKDNQVQVTMTILIDQTGIPIDYDLFHGEASEPESLSLFLDQMTTKYGIGQVFVMADRDPNSDTSLQQILDLGPEFVINVQRAEGNPKADENRIDAGSLFDRHGEMRHRLRQTEEWFRISKSLLEAHSDFHRKESRIEAHCLISCLALMLHRLLEKTVRDAGENMTSKQMAEALASAELMEVLLPDGQTFYAKARACGDFERICRAVGLGVLPRLAKSADLNNLATEVGGFRYSRGFSPRG</sequence>
<dbReference type="EMBL" id="ADMG01000028">
    <property type="protein sequence ID" value="EKB31361.1"/>
    <property type="molecule type" value="Genomic_DNA"/>
</dbReference>
<reference evidence="1 2" key="1">
    <citation type="submission" date="2012-05" db="EMBL/GenBank/DDBJ databases">
        <title>The Genome Sequence of Sutterella wadsworthensis 2_1_59BFAA.</title>
        <authorList>
            <consortium name="The Broad Institute Genome Sequencing Platform"/>
            <person name="Earl A."/>
            <person name="Ward D."/>
            <person name="Feldgarden M."/>
            <person name="Gevers D."/>
            <person name="Daigneault M."/>
            <person name="Strauss J."/>
            <person name="Allen-Vercoe E."/>
            <person name="Walker B."/>
            <person name="Young S.K."/>
            <person name="Zeng Q."/>
            <person name="Gargeya S."/>
            <person name="Fitzgerald M."/>
            <person name="Haas B."/>
            <person name="Abouelleil A."/>
            <person name="Alvarado L."/>
            <person name="Arachchi H.M."/>
            <person name="Berlin A.M."/>
            <person name="Chapman S.B."/>
            <person name="Goldberg J."/>
            <person name="Griggs A."/>
            <person name="Gujja S."/>
            <person name="Hansen M."/>
            <person name="Howarth C."/>
            <person name="Imamovic A."/>
            <person name="Larimer J."/>
            <person name="McCowen C."/>
            <person name="Montmayeur A."/>
            <person name="Murphy C."/>
            <person name="Neiman D."/>
            <person name="Pearson M."/>
            <person name="Priest M."/>
            <person name="Roberts A."/>
            <person name="Saif S."/>
            <person name="Shea T."/>
            <person name="Sisk P."/>
            <person name="Sykes S."/>
            <person name="Wortman J."/>
            <person name="Nusbaum C."/>
            <person name="Birren B."/>
        </authorList>
    </citation>
    <scope>NUCLEOTIDE SEQUENCE [LARGE SCALE GENOMIC DNA]</scope>
    <source>
        <strain evidence="1 2">2_1_59BFAA</strain>
    </source>
</reference>
<evidence type="ECO:0000313" key="2">
    <source>
        <dbReference type="Proteomes" id="UP000005835"/>
    </source>
</evidence>
<dbReference type="AlphaFoldDB" id="K1JME6"/>
<dbReference type="eggNOG" id="COG5421">
    <property type="taxonomic scope" value="Bacteria"/>
</dbReference>
<feature type="non-terminal residue" evidence="1">
    <location>
        <position position="372"/>
    </location>
</feature>